<dbReference type="RefSeq" id="WP_205378758.1">
    <property type="nucleotide sequence ID" value="NZ_JAFEJA010000003.1"/>
</dbReference>
<dbReference type="SUPFAM" id="SSF64288">
    <property type="entry name" value="Chorismate lyase-like"/>
    <property type="match status" value="1"/>
</dbReference>
<evidence type="ECO:0000313" key="2">
    <source>
        <dbReference type="Proteomes" id="UP000664109"/>
    </source>
</evidence>
<reference evidence="1 2" key="1">
    <citation type="journal article" date="2016" name="Arch. Microbiol.">
        <title>Streptomyces zhihengii sp. nov., isolated from rhizospheric soil of Psammosilene tunicoides.</title>
        <authorList>
            <person name="Huang M.J."/>
            <person name="Fei J.J."/>
            <person name="Salam N."/>
            <person name="Kim C.J."/>
            <person name="Hozzein W.N."/>
            <person name="Xiao M."/>
            <person name="Huang H.Q."/>
            <person name="Li W.J."/>
        </authorList>
    </citation>
    <scope>NUCLEOTIDE SEQUENCE [LARGE SCALE GENOMIC DNA]</scope>
    <source>
        <strain evidence="1 2">YIM T102</strain>
    </source>
</reference>
<dbReference type="EMBL" id="JAFEJA010000003">
    <property type="protein sequence ID" value="MBM9624597.1"/>
    <property type="molecule type" value="Genomic_DNA"/>
</dbReference>
<keyword evidence="2" id="KW-1185">Reference proteome</keyword>
<proteinExistence type="predicted"/>
<name>A0ABS2V699_9ACTN</name>
<protein>
    <submittedName>
        <fullName evidence="1">Uncharacterized protein</fullName>
    </submittedName>
</protein>
<sequence length="167" mass="19291">MPSIESLQESEELWFLLRHLMDADNMLDTLEKWTGQAVILSNLHRQDIEIPEHLQEPLHAEPATPVQYRAVQFNSHDANDILYARSIVVIGRVPAETRTLLQSTHTPLGYALRRLHPRRHLIGWNIDLQEAGPSLTTTTRMDIQANPVVWMEERFSLAHLLRRDLHG</sequence>
<evidence type="ECO:0000313" key="1">
    <source>
        <dbReference type="EMBL" id="MBM9624597.1"/>
    </source>
</evidence>
<comment type="caution">
    <text evidence="1">The sequence shown here is derived from an EMBL/GenBank/DDBJ whole genome shotgun (WGS) entry which is preliminary data.</text>
</comment>
<organism evidence="1 2">
    <name type="scientific">Streptomyces zhihengii</name>
    <dbReference type="NCBI Taxonomy" id="1818004"/>
    <lineage>
        <taxon>Bacteria</taxon>
        <taxon>Bacillati</taxon>
        <taxon>Actinomycetota</taxon>
        <taxon>Actinomycetes</taxon>
        <taxon>Kitasatosporales</taxon>
        <taxon>Streptomycetaceae</taxon>
        <taxon>Streptomyces</taxon>
    </lineage>
</organism>
<accession>A0ABS2V699</accession>
<keyword evidence="1" id="KW-0614">Plasmid</keyword>
<dbReference type="Proteomes" id="UP000664109">
    <property type="component" value="Unassembled WGS sequence"/>
</dbReference>
<dbReference type="Gene3D" id="3.40.1410.10">
    <property type="entry name" value="Chorismate lyase-like"/>
    <property type="match status" value="1"/>
</dbReference>
<gene>
    <name evidence="1" type="ORF">JE024_39355</name>
</gene>
<geneLocation type="plasmid" evidence="1">
    <name>unnamed1</name>
</geneLocation>
<dbReference type="InterPro" id="IPR028978">
    <property type="entry name" value="Chorismate_lyase_/UTRA_dom_sf"/>
</dbReference>